<dbReference type="GO" id="GO:0006302">
    <property type="term" value="P:double-strand break repair"/>
    <property type="evidence" value="ECO:0007669"/>
    <property type="project" value="InterPro"/>
</dbReference>
<dbReference type="PANTHER" id="PTHR21315:SF2">
    <property type="entry name" value="APRATAXIN AND PNK-LIKE FACTOR"/>
    <property type="match status" value="1"/>
</dbReference>
<name>A0A6J1SYE4_FRAOC</name>
<feature type="domain" description="PBZ-type" evidence="2">
    <location>
        <begin position="188"/>
        <end position="213"/>
    </location>
</feature>
<feature type="compositionally biased region" description="Basic residues" evidence="1">
    <location>
        <begin position="327"/>
        <end position="345"/>
    </location>
</feature>
<dbReference type="PANTHER" id="PTHR21315">
    <property type="entry name" value="APRATAXIN AND PNK-LIKE FACTOR-RELATED"/>
    <property type="match status" value="1"/>
</dbReference>
<feature type="region of interest" description="Disordered" evidence="1">
    <location>
        <begin position="1"/>
        <end position="185"/>
    </location>
</feature>
<feature type="compositionally biased region" description="Polar residues" evidence="1">
    <location>
        <begin position="286"/>
        <end position="296"/>
    </location>
</feature>
<dbReference type="InterPro" id="IPR039253">
    <property type="entry name" value="APLF"/>
</dbReference>
<evidence type="ECO:0000313" key="3">
    <source>
        <dbReference type="Proteomes" id="UP000504606"/>
    </source>
</evidence>
<dbReference type="GO" id="GO:0005634">
    <property type="term" value="C:nucleus"/>
    <property type="evidence" value="ECO:0007669"/>
    <property type="project" value="TreeGrafter"/>
</dbReference>
<dbReference type="Pfam" id="PF10283">
    <property type="entry name" value="zf-CCHH"/>
    <property type="match status" value="2"/>
</dbReference>
<protein>
    <submittedName>
        <fullName evidence="4">Aprataxin and PNK-like factor</fullName>
    </submittedName>
</protein>
<evidence type="ECO:0000259" key="2">
    <source>
        <dbReference type="Pfam" id="PF10283"/>
    </source>
</evidence>
<gene>
    <name evidence="4" type="primary">LOC113211713</name>
</gene>
<evidence type="ECO:0000313" key="4">
    <source>
        <dbReference type="RefSeq" id="XP_026285963.1"/>
    </source>
</evidence>
<feature type="compositionally biased region" description="Polar residues" evidence="1">
    <location>
        <begin position="120"/>
        <end position="132"/>
    </location>
</feature>
<feature type="region of interest" description="Disordered" evidence="1">
    <location>
        <begin position="251"/>
        <end position="345"/>
    </location>
</feature>
<evidence type="ECO:0000256" key="1">
    <source>
        <dbReference type="SAM" id="MobiDB-lite"/>
    </source>
</evidence>
<keyword evidence="3" id="KW-1185">Reference proteome</keyword>
<feature type="compositionally biased region" description="Polar residues" evidence="1">
    <location>
        <begin position="15"/>
        <end position="26"/>
    </location>
</feature>
<sequence length="345" mass="37932">MLTNRKRKVPAWMKGSNNSNTVTTELSKNGVSSPKSPVVSSAVNGSSLNNPQNGLFKDNSCDIAVKEAPPLRYSNDNLSDGEEDERDKSTPTKRFADSLSEDEENCEAERHSRNSDDENISNSDVHGTSMNMDHSRSIYERAKDEHDNLVSPKPCTPNSRNNAAKDVGADAGARVSPGTSVLTSPATRKSCLYGSSCYRKNPQHKVEFAHPGDSDYCDSSGTNTPKNDAVTSTSDVRPLCEYGSACYRKNPQHRRDFRHDTPRKRTARPVDMQDIPSDDDGDFNSGCESDNFNPGESESDDSFITSDSVTDGSSDGSYDAEEEEKPKKRKKKADKRKGRKKVKGD</sequence>
<feature type="region of interest" description="Disordered" evidence="1">
    <location>
        <begin position="209"/>
        <end position="235"/>
    </location>
</feature>
<dbReference type="GO" id="GO:0008408">
    <property type="term" value="F:3'-5' exonuclease activity"/>
    <property type="evidence" value="ECO:0007669"/>
    <property type="project" value="InterPro"/>
</dbReference>
<feature type="domain" description="PBZ-type" evidence="2">
    <location>
        <begin position="237"/>
        <end position="259"/>
    </location>
</feature>
<dbReference type="KEGG" id="foc:113211713"/>
<feature type="compositionally biased region" description="Basic and acidic residues" evidence="1">
    <location>
        <begin position="133"/>
        <end position="148"/>
    </location>
</feature>
<reference evidence="4" key="1">
    <citation type="submission" date="2025-08" db="UniProtKB">
        <authorList>
            <consortium name="RefSeq"/>
        </authorList>
    </citation>
    <scope>IDENTIFICATION</scope>
    <source>
        <tissue evidence="4">Whole organism</tissue>
    </source>
</reference>
<feature type="compositionally biased region" description="Polar residues" evidence="1">
    <location>
        <begin position="217"/>
        <end position="235"/>
    </location>
</feature>
<proteinExistence type="predicted"/>
<dbReference type="GO" id="GO:0035861">
    <property type="term" value="C:site of double-strand break"/>
    <property type="evidence" value="ECO:0007669"/>
    <property type="project" value="TreeGrafter"/>
</dbReference>
<dbReference type="RefSeq" id="XP_026285963.1">
    <property type="nucleotide sequence ID" value="XM_026430178.2"/>
</dbReference>
<organism evidence="3 4">
    <name type="scientific">Frankliniella occidentalis</name>
    <name type="common">Western flower thrips</name>
    <name type="synonym">Euthrips occidentalis</name>
    <dbReference type="NCBI Taxonomy" id="133901"/>
    <lineage>
        <taxon>Eukaryota</taxon>
        <taxon>Metazoa</taxon>
        <taxon>Ecdysozoa</taxon>
        <taxon>Arthropoda</taxon>
        <taxon>Hexapoda</taxon>
        <taxon>Insecta</taxon>
        <taxon>Pterygota</taxon>
        <taxon>Neoptera</taxon>
        <taxon>Paraneoptera</taxon>
        <taxon>Thysanoptera</taxon>
        <taxon>Terebrantia</taxon>
        <taxon>Thripoidea</taxon>
        <taxon>Thripidae</taxon>
        <taxon>Frankliniella</taxon>
    </lineage>
</organism>
<dbReference type="InterPro" id="IPR019406">
    <property type="entry name" value="APLF_PBZ"/>
</dbReference>
<feature type="compositionally biased region" description="Basic and acidic residues" evidence="1">
    <location>
        <begin position="86"/>
        <end position="96"/>
    </location>
</feature>
<dbReference type="OrthoDB" id="10256774at2759"/>
<feature type="compositionally biased region" description="Low complexity" evidence="1">
    <location>
        <begin position="305"/>
        <end position="317"/>
    </location>
</feature>
<dbReference type="GeneID" id="113211713"/>
<dbReference type="GO" id="GO:0003906">
    <property type="term" value="F:DNA-(apurinic or apyrimidinic site) endonuclease activity"/>
    <property type="evidence" value="ECO:0007669"/>
    <property type="project" value="InterPro"/>
</dbReference>
<accession>A0A6J1SYE4</accession>
<feature type="compositionally biased region" description="Basic and acidic residues" evidence="1">
    <location>
        <begin position="107"/>
        <end position="116"/>
    </location>
</feature>
<dbReference type="Proteomes" id="UP000504606">
    <property type="component" value="Unplaced"/>
</dbReference>
<dbReference type="AlphaFoldDB" id="A0A6J1SYE4"/>
<feature type="compositionally biased region" description="Low complexity" evidence="1">
    <location>
        <begin position="27"/>
        <end position="44"/>
    </location>
</feature>